<reference evidence="1" key="2">
    <citation type="journal article" date="2015" name="Fish Shellfish Immunol.">
        <title>Early steps in the European eel (Anguilla anguilla)-Vibrio vulnificus interaction in the gills: Role of the RtxA13 toxin.</title>
        <authorList>
            <person name="Callol A."/>
            <person name="Pajuelo D."/>
            <person name="Ebbesson L."/>
            <person name="Teles M."/>
            <person name="MacKenzie S."/>
            <person name="Amaro C."/>
        </authorList>
    </citation>
    <scope>NUCLEOTIDE SEQUENCE</scope>
</reference>
<dbReference type="AlphaFoldDB" id="A0A0E9Q2V4"/>
<organism evidence="1">
    <name type="scientific">Anguilla anguilla</name>
    <name type="common">European freshwater eel</name>
    <name type="synonym">Muraena anguilla</name>
    <dbReference type="NCBI Taxonomy" id="7936"/>
    <lineage>
        <taxon>Eukaryota</taxon>
        <taxon>Metazoa</taxon>
        <taxon>Chordata</taxon>
        <taxon>Craniata</taxon>
        <taxon>Vertebrata</taxon>
        <taxon>Euteleostomi</taxon>
        <taxon>Actinopterygii</taxon>
        <taxon>Neopterygii</taxon>
        <taxon>Teleostei</taxon>
        <taxon>Anguilliformes</taxon>
        <taxon>Anguillidae</taxon>
        <taxon>Anguilla</taxon>
    </lineage>
</organism>
<evidence type="ECO:0000313" key="1">
    <source>
        <dbReference type="EMBL" id="JAH10675.1"/>
    </source>
</evidence>
<dbReference type="EMBL" id="GBXM01097902">
    <property type="protein sequence ID" value="JAH10675.1"/>
    <property type="molecule type" value="Transcribed_RNA"/>
</dbReference>
<proteinExistence type="predicted"/>
<name>A0A0E9Q2V4_ANGAN</name>
<reference evidence="1" key="1">
    <citation type="submission" date="2014-11" db="EMBL/GenBank/DDBJ databases">
        <authorList>
            <person name="Amaro Gonzalez C."/>
        </authorList>
    </citation>
    <scope>NUCLEOTIDE SEQUENCE</scope>
</reference>
<accession>A0A0E9Q2V4</accession>
<protein>
    <submittedName>
        <fullName evidence="1">Uncharacterized protein</fullName>
    </submittedName>
</protein>
<sequence length="43" mass="5106">MKTCRGLVERAETGVRRNCQWPCRRALNWEFRGSRNVVCYCSI</sequence>